<evidence type="ECO:0000313" key="3">
    <source>
        <dbReference type="Proteomes" id="UP000019402"/>
    </source>
</evidence>
<dbReference type="STRING" id="869213.GCA_000517085_01079"/>
<dbReference type="EMBL" id="BAMD01000111">
    <property type="protein sequence ID" value="GAF05714.1"/>
    <property type="molecule type" value="Genomic_DNA"/>
</dbReference>
<dbReference type="InterPro" id="IPR002560">
    <property type="entry name" value="Transposase_DDE"/>
</dbReference>
<evidence type="ECO:0000313" key="2">
    <source>
        <dbReference type="EMBL" id="GAF05714.1"/>
    </source>
</evidence>
<dbReference type="PANTHER" id="PTHR33498:SF1">
    <property type="entry name" value="TRANSPOSASE FOR INSERTION SEQUENCE ELEMENT IS1557"/>
    <property type="match status" value="1"/>
</dbReference>
<dbReference type="AlphaFoldDB" id="W7YTE7"/>
<reference evidence="2 3" key="1">
    <citation type="journal article" date="2014" name="Genome Announc.">
        <title>Draft Genome Sequence of Cytophaga fermentans JCM 21142T, a Facultative Anaerobe Isolated from Marine Mud.</title>
        <authorList>
            <person name="Starns D."/>
            <person name="Oshima K."/>
            <person name="Suda W."/>
            <person name="Iino T."/>
            <person name="Yuki M."/>
            <person name="Inoue J."/>
            <person name="Kitamura K."/>
            <person name="Iida T."/>
            <person name="Darby A."/>
            <person name="Hattori M."/>
            <person name="Ohkuma M."/>
        </authorList>
    </citation>
    <scope>NUCLEOTIDE SEQUENCE [LARGE SCALE GENOMIC DNA]</scope>
    <source>
        <strain evidence="2 3">JCM 21142</strain>
    </source>
</reference>
<evidence type="ECO:0000259" key="1">
    <source>
        <dbReference type="Pfam" id="PF01610"/>
    </source>
</evidence>
<proteinExistence type="predicted"/>
<dbReference type="eggNOG" id="COG3464">
    <property type="taxonomic scope" value="Bacteria"/>
</dbReference>
<dbReference type="Pfam" id="PF01610">
    <property type="entry name" value="DDE_Tnp_ISL3"/>
    <property type="match status" value="1"/>
</dbReference>
<feature type="domain" description="Transposase IS204/IS1001/IS1096/IS1165 DDE" evidence="1">
    <location>
        <begin position="10"/>
        <end position="226"/>
    </location>
</feature>
<dbReference type="Proteomes" id="UP000019402">
    <property type="component" value="Unassembled WGS sequence"/>
</dbReference>
<keyword evidence="3" id="KW-1185">Reference proteome</keyword>
<protein>
    <submittedName>
        <fullName evidence="2">Transposase</fullName>
    </submittedName>
</protein>
<sequence length="227" mass="26507">MSNGELYTLLTNKAASGQKGSIVGIFKGVERFNIISLIKEHINEKLRNQVEEITLDLSPTMNAIAKSCFRKASRVADRFHVQRLAYDAVQQERIKYRWEAIDQDNWEIKTARENGTDYSPEILPNGDSIKQLLARSRYLLFKSPEKWTASQKQRAELLFERYPEIHKAYYLAIGLKYAYNHDCSKQVGWLKLAHWVEKVRLSGFKSFNTIADTFYNYYDNISNFFNN</sequence>
<gene>
    <name evidence="2" type="ORF">JCM21142_104462</name>
</gene>
<organism evidence="2 3">
    <name type="scientific">Saccharicrinis fermentans DSM 9555 = JCM 21142</name>
    <dbReference type="NCBI Taxonomy" id="869213"/>
    <lineage>
        <taxon>Bacteria</taxon>
        <taxon>Pseudomonadati</taxon>
        <taxon>Bacteroidota</taxon>
        <taxon>Bacteroidia</taxon>
        <taxon>Marinilabiliales</taxon>
        <taxon>Marinilabiliaceae</taxon>
        <taxon>Saccharicrinis</taxon>
    </lineage>
</organism>
<name>W7YTE7_9BACT</name>
<dbReference type="PANTHER" id="PTHR33498">
    <property type="entry name" value="TRANSPOSASE FOR INSERTION SEQUENCE ELEMENT IS1557"/>
    <property type="match status" value="1"/>
</dbReference>
<comment type="caution">
    <text evidence="2">The sequence shown here is derived from an EMBL/GenBank/DDBJ whole genome shotgun (WGS) entry which is preliminary data.</text>
</comment>
<dbReference type="InterPro" id="IPR047951">
    <property type="entry name" value="Transpos_ISL3"/>
</dbReference>
<accession>W7YTE7</accession>